<keyword evidence="1" id="KW-0812">Transmembrane</keyword>
<dbReference type="WBParaSite" id="Minc3s03513g34065">
    <property type="protein sequence ID" value="Minc3s03513g34065"/>
    <property type="gene ID" value="Minc3s03513g34065"/>
</dbReference>
<proteinExistence type="predicted"/>
<reference evidence="3" key="1">
    <citation type="submission" date="2022-11" db="UniProtKB">
        <authorList>
            <consortium name="WormBaseParasite"/>
        </authorList>
    </citation>
    <scope>IDENTIFICATION</scope>
</reference>
<keyword evidence="2" id="KW-1185">Reference proteome</keyword>
<evidence type="ECO:0000256" key="1">
    <source>
        <dbReference type="SAM" id="Phobius"/>
    </source>
</evidence>
<evidence type="ECO:0000313" key="3">
    <source>
        <dbReference type="WBParaSite" id="Minc3s03513g34065"/>
    </source>
</evidence>
<keyword evidence="1" id="KW-0472">Membrane</keyword>
<protein>
    <submittedName>
        <fullName evidence="3">Uncharacterized protein</fullName>
    </submittedName>
</protein>
<evidence type="ECO:0000313" key="2">
    <source>
        <dbReference type="Proteomes" id="UP000887563"/>
    </source>
</evidence>
<dbReference type="AlphaFoldDB" id="A0A914N1K6"/>
<sequence>MFPILSNSILISWNVEIITLPCGLIIQKFTPLHKIIEFTIFIFCMINHSMYFLTKNRTAIVMYLLNGIANNRS</sequence>
<keyword evidence="1" id="KW-1133">Transmembrane helix</keyword>
<accession>A0A914N1K6</accession>
<feature type="transmembrane region" description="Helical" evidence="1">
    <location>
        <begin position="35"/>
        <end position="53"/>
    </location>
</feature>
<name>A0A914N1K6_MELIC</name>
<dbReference type="Proteomes" id="UP000887563">
    <property type="component" value="Unplaced"/>
</dbReference>
<organism evidence="2 3">
    <name type="scientific">Meloidogyne incognita</name>
    <name type="common">Southern root-knot nematode worm</name>
    <name type="synonym">Oxyuris incognita</name>
    <dbReference type="NCBI Taxonomy" id="6306"/>
    <lineage>
        <taxon>Eukaryota</taxon>
        <taxon>Metazoa</taxon>
        <taxon>Ecdysozoa</taxon>
        <taxon>Nematoda</taxon>
        <taxon>Chromadorea</taxon>
        <taxon>Rhabditida</taxon>
        <taxon>Tylenchina</taxon>
        <taxon>Tylenchomorpha</taxon>
        <taxon>Tylenchoidea</taxon>
        <taxon>Meloidogynidae</taxon>
        <taxon>Meloidogyninae</taxon>
        <taxon>Meloidogyne</taxon>
        <taxon>Meloidogyne incognita group</taxon>
    </lineage>
</organism>